<dbReference type="OrthoDB" id="5178565at2"/>
<dbReference type="AlphaFoldDB" id="A0A5N8WJ88"/>
<comment type="caution">
    <text evidence="2">The sequence shown here is derived from an EMBL/GenBank/DDBJ whole genome shotgun (WGS) entry which is preliminary data.</text>
</comment>
<proteinExistence type="predicted"/>
<keyword evidence="3" id="KW-1185">Reference proteome</keyword>
<feature type="domain" description="Mycothiol-dependent maleylpyruvate isomerase metal-binding" evidence="1">
    <location>
        <begin position="16"/>
        <end position="129"/>
    </location>
</feature>
<dbReference type="SUPFAM" id="SSF109854">
    <property type="entry name" value="DinB/YfiT-like putative metalloenzymes"/>
    <property type="match status" value="1"/>
</dbReference>
<dbReference type="InterPro" id="IPR024344">
    <property type="entry name" value="MDMPI_metal-binding"/>
</dbReference>
<reference evidence="2 3" key="1">
    <citation type="submission" date="2019-07" db="EMBL/GenBank/DDBJ databases">
        <title>New species of Amycolatopsis and Streptomyces.</title>
        <authorList>
            <person name="Duangmal K."/>
            <person name="Teo W.F.A."/>
            <person name="Lipun K."/>
        </authorList>
    </citation>
    <scope>NUCLEOTIDE SEQUENCE [LARGE SCALE GENOMIC DNA]</scope>
    <source>
        <strain evidence="2 3">TISTR 2346</strain>
    </source>
</reference>
<dbReference type="Pfam" id="PF11716">
    <property type="entry name" value="MDMPI_N"/>
    <property type="match status" value="1"/>
</dbReference>
<dbReference type="GO" id="GO:0046872">
    <property type="term" value="F:metal ion binding"/>
    <property type="evidence" value="ECO:0007669"/>
    <property type="project" value="InterPro"/>
</dbReference>
<evidence type="ECO:0000313" key="2">
    <source>
        <dbReference type="EMBL" id="MPY46574.1"/>
    </source>
</evidence>
<gene>
    <name evidence="2" type="ORF">FNH04_43750</name>
</gene>
<accession>A0A5N8WJ88</accession>
<protein>
    <submittedName>
        <fullName evidence="2">Maleylpyruvate isomerase family mycothiol-dependent enzyme</fullName>
    </submittedName>
</protein>
<dbReference type="GO" id="GO:0016853">
    <property type="term" value="F:isomerase activity"/>
    <property type="evidence" value="ECO:0007669"/>
    <property type="project" value="UniProtKB-KW"/>
</dbReference>
<dbReference type="EMBL" id="VJZE01000707">
    <property type="protein sequence ID" value="MPY46574.1"/>
    <property type="molecule type" value="Genomic_DNA"/>
</dbReference>
<dbReference type="Proteomes" id="UP000326979">
    <property type="component" value="Unassembled WGS sequence"/>
</dbReference>
<keyword evidence="2" id="KW-0413">Isomerase</keyword>
<evidence type="ECO:0000313" key="3">
    <source>
        <dbReference type="Proteomes" id="UP000326979"/>
    </source>
</evidence>
<keyword evidence="2" id="KW-0670">Pyruvate</keyword>
<sequence>MELTLTNEADLQPAVAAEFIALADLLGAASDAQWDTPTLCERWRVREVIAHLTMAARYSEEEFMADLRHCDFDFTLLSNHIASRDAELPTGELVANLRADVALRMNSSRVAADACDMAAWGTKPSDPWKAPPHMCRSTLTPVADKREA</sequence>
<dbReference type="InterPro" id="IPR017517">
    <property type="entry name" value="Maleyloyr_isom"/>
</dbReference>
<organism evidence="2 3">
    <name type="scientific">Streptomyces phyllanthi</name>
    <dbReference type="NCBI Taxonomy" id="1803180"/>
    <lineage>
        <taxon>Bacteria</taxon>
        <taxon>Bacillati</taxon>
        <taxon>Actinomycetota</taxon>
        <taxon>Actinomycetes</taxon>
        <taxon>Kitasatosporales</taxon>
        <taxon>Streptomycetaceae</taxon>
        <taxon>Streptomyces</taxon>
    </lineage>
</organism>
<dbReference type="NCBIfam" id="TIGR03083">
    <property type="entry name" value="maleylpyruvate isomerase family mycothiol-dependent enzyme"/>
    <property type="match status" value="1"/>
</dbReference>
<name>A0A5N8WJ88_9ACTN</name>
<evidence type="ECO:0000259" key="1">
    <source>
        <dbReference type="Pfam" id="PF11716"/>
    </source>
</evidence>
<dbReference type="Gene3D" id="1.20.120.450">
    <property type="entry name" value="dinb family like domain"/>
    <property type="match status" value="1"/>
</dbReference>
<dbReference type="InterPro" id="IPR034660">
    <property type="entry name" value="DinB/YfiT-like"/>
</dbReference>
<dbReference type="RefSeq" id="WP_152791792.1">
    <property type="nucleotide sequence ID" value="NZ_BAABEQ010000025.1"/>
</dbReference>